<keyword evidence="3" id="KW-1185">Reference proteome</keyword>
<gene>
    <name evidence="2" type="ORF">E5162_01090</name>
</gene>
<reference evidence="2 3" key="1">
    <citation type="journal article" date="2013" name="Int. J. Syst. Evol. Microbiol.">
        <title>Marinicauda pacifica gen. nov., sp. nov., a prosthecate alphaproteobacterium of the family Hyphomonadaceae isolated from deep seawater.</title>
        <authorList>
            <person name="Zhang X.Y."/>
            <person name="Li G.W."/>
            <person name="Wang C.S."/>
            <person name="Zhang Y.J."/>
            <person name="Xu X.W."/>
            <person name="Li H."/>
            <person name="Liu A."/>
            <person name="Liu C."/>
            <person name="Xie B.B."/>
            <person name="Qin Q.L."/>
            <person name="Xu Z."/>
            <person name="Chen X.L."/>
            <person name="Zhou B.C."/>
            <person name="Zhang Y.Z."/>
        </authorList>
    </citation>
    <scope>NUCLEOTIDE SEQUENCE [LARGE SCALE GENOMIC DNA]</scope>
    <source>
        <strain evidence="2 3">P-1 km-3</strain>
    </source>
</reference>
<evidence type="ECO:0000313" key="2">
    <source>
        <dbReference type="EMBL" id="TGY93915.1"/>
    </source>
</evidence>
<sequence>MADHFTASPTAPAPQPAKRNARSVLTRRLADIVCLPSSTVTPQERWMVADVLDEMLRTANPELRGRVAARLAEQAEAPAGLLRRLALDNFEIAKPILERSQALTDFDMMEIARAGDVSHRTALARREQVSETVTAALVAAADPHVLTILLRNSGARIAPQTMDRLINLASEDYNLALLLIRRAELRPAQAFALFWDVGHDQRKMILSRFAVGRTILQDAAQDVFPLVANPEDQDALVQRTLFYIDRRQRNREANDSSSYGGLEGVAERAVNGHDEALRMEGARLANIQLSLFERILGDLGGEPLGVLAKATGLSRRHLGYLSLAAGFAAGSVAAERSEYVFDTLSVDKAQTVLRYWDWSFRGREGANAD</sequence>
<dbReference type="InterPro" id="IPR019285">
    <property type="entry name" value="DUF2336"/>
</dbReference>
<feature type="region of interest" description="Disordered" evidence="1">
    <location>
        <begin position="1"/>
        <end position="21"/>
    </location>
</feature>
<feature type="compositionally biased region" description="Low complexity" evidence="1">
    <location>
        <begin position="1"/>
        <end position="10"/>
    </location>
</feature>
<dbReference type="Proteomes" id="UP000305451">
    <property type="component" value="Unassembled WGS sequence"/>
</dbReference>
<dbReference type="RefSeq" id="WP_135943110.1">
    <property type="nucleotide sequence ID" value="NZ_BMEI01000001.1"/>
</dbReference>
<accession>A0A4S2HCZ3</accession>
<dbReference type="AlphaFoldDB" id="A0A4S2HCZ3"/>
<dbReference type="EMBL" id="SRXV01000001">
    <property type="protein sequence ID" value="TGY93915.1"/>
    <property type="molecule type" value="Genomic_DNA"/>
</dbReference>
<proteinExistence type="predicted"/>
<evidence type="ECO:0000313" key="3">
    <source>
        <dbReference type="Proteomes" id="UP000305451"/>
    </source>
</evidence>
<dbReference type="Pfam" id="PF10098">
    <property type="entry name" value="DUF2336"/>
    <property type="match status" value="1"/>
</dbReference>
<comment type="caution">
    <text evidence="2">The sequence shown here is derived from an EMBL/GenBank/DDBJ whole genome shotgun (WGS) entry which is preliminary data.</text>
</comment>
<organism evidence="2 3">
    <name type="scientific">Marinicauda pacifica</name>
    <dbReference type="NCBI Taxonomy" id="1133559"/>
    <lineage>
        <taxon>Bacteria</taxon>
        <taxon>Pseudomonadati</taxon>
        <taxon>Pseudomonadota</taxon>
        <taxon>Alphaproteobacteria</taxon>
        <taxon>Maricaulales</taxon>
        <taxon>Maricaulaceae</taxon>
        <taxon>Marinicauda</taxon>
    </lineage>
</organism>
<name>A0A4S2HCZ3_9PROT</name>
<dbReference type="OrthoDB" id="7179503at2"/>
<protein>
    <submittedName>
        <fullName evidence="2">DUF2336 domain-containing protein</fullName>
    </submittedName>
</protein>
<evidence type="ECO:0000256" key="1">
    <source>
        <dbReference type="SAM" id="MobiDB-lite"/>
    </source>
</evidence>